<proteinExistence type="predicted"/>
<dbReference type="EMBL" id="FNSD01000001">
    <property type="protein sequence ID" value="SEC21408.1"/>
    <property type="molecule type" value="Genomic_DNA"/>
</dbReference>
<gene>
    <name evidence="1" type="ORF">SAMN05443244_2926</name>
</gene>
<reference evidence="1 2" key="1">
    <citation type="submission" date="2016-10" db="EMBL/GenBank/DDBJ databases">
        <authorList>
            <person name="de Groot N.N."/>
        </authorList>
    </citation>
    <scope>NUCLEOTIDE SEQUENCE [LARGE SCALE GENOMIC DNA]</scope>
    <source>
        <strain evidence="1 2">AB35.6</strain>
    </source>
</reference>
<sequence>MDSSSPAGMPRVDYSFSLSLKLPNEGPTLCPQRYFYAEPAPNCDYSTAAGDEPFGRGD</sequence>
<dbReference type="AlphaFoldDB" id="A0A1H4QPG7"/>
<evidence type="ECO:0000313" key="2">
    <source>
        <dbReference type="Proteomes" id="UP000182409"/>
    </source>
</evidence>
<organism evidence="1 2">
    <name type="scientific">Terriglobus roseus</name>
    <dbReference type="NCBI Taxonomy" id="392734"/>
    <lineage>
        <taxon>Bacteria</taxon>
        <taxon>Pseudomonadati</taxon>
        <taxon>Acidobacteriota</taxon>
        <taxon>Terriglobia</taxon>
        <taxon>Terriglobales</taxon>
        <taxon>Acidobacteriaceae</taxon>
        <taxon>Terriglobus</taxon>
    </lineage>
</organism>
<accession>A0A1H4QPG7</accession>
<dbReference type="Proteomes" id="UP000182409">
    <property type="component" value="Unassembled WGS sequence"/>
</dbReference>
<name>A0A1H4QPG7_9BACT</name>
<protein>
    <submittedName>
        <fullName evidence="1">Uncharacterized protein</fullName>
    </submittedName>
</protein>
<evidence type="ECO:0000313" key="1">
    <source>
        <dbReference type="EMBL" id="SEC21408.1"/>
    </source>
</evidence>